<keyword evidence="4" id="KW-1185">Reference proteome</keyword>
<dbReference type="InterPro" id="IPR001461">
    <property type="entry name" value="Aspartic_peptidase_A1"/>
</dbReference>
<gene>
    <name evidence="3" type="ORF">FJTKL_05552</name>
</gene>
<dbReference type="InterPro" id="IPR034164">
    <property type="entry name" value="Pepsin-like_dom"/>
</dbReference>
<comment type="caution">
    <text evidence="3">The sequence shown here is derived from an EMBL/GenBank/DDBJ whole genome shotgun (WGS) entry which is preliminary data.</text>
</comment>
<dbReference type="PANTHER" id="PTHR47966:SF47">
    <property type="entry name" value="ENDOPEPTIDASE, PUTATIVE (AFU_ORTHOLOGUE AFUA_3G01220)-RELATED"/>
    <property type="match status" value="1"/>
</dbReference>
<dbReference type="EMBL" id="JBAWTH010000001">
    <property type="protein sequence ID" value="KAL2293736.1"/>
    <property type="molecule type" value="Genomic_DNA"/>
</dbReference>
<dbReference type="Pfam" id="PF00026">
    <property type="entry name" value="Asp"/>
    <property type="match status" value="1"/>
</dbReference>
<name>A0ABR4FGA6_9PEZI</name>
<organism evidence="3 4">
    <name type="scientific">Diaporthe vaccinii</name>
    <dbReference type="NCBI Taxonomy" id="105482"/>
    <lineage>
        <taxon>Eukaryota</taxon>
        <taxon>Fungi</taxon>
        <taxon>Dikarya</taxon>
        <taxon>Ascomycota</taxon>
        <taxon>Pezizomycotina</taxon>
        <taxon>Sordariomycetes</taxon>
        <taxon>Sordariomycetidae</taxon>
        <taxon>Diaporthales</taxon>
        <taxon>Diaporthaceae</taxon>
        <taxon>Diaporthe</taxon>
        <taxon>Diaporthe eres species complex</taxon>
    </lineage>
</organism>
<comment type="similarity">
    <text evidence="1">Belongs to the peptidase A1 family.</text>
</comment>
<dbReference type="Gene3D" id="2.40.70.10">
    <property type="entry name" value="Acid Proteases"/>
    <property type="match status" value="2"/>
</dbReference>
<dbReference type="InterPro" id="IPR021109">
    <property type="entry name" value="Peptidase_aspartic_dom_sf"/>
</dbReference>
<evidence type="ECO:0000256" key="1">
    <source>
        <dbReference type="ARBA" id="ARBA00007447"/>
    </source>
</evidence>
<evidence type="ECO:0000259" key="2">
    <source>
        <dbReference type="PROSITE" id="PS51767"/>
    </source>
</evidence>
<dbReference type="Proteomes" id="UP001600888">
    <property type="component" value="Unassembled WGS sequence"/>
</dbReference>
<protein>
    <recommendedName>
        <fullName evidence="2">Peptidase A1 domain-containing protein</fullName>
    </recommendedName>
</protein>
<evidence type="ECO:0000313" key="3">
    <source>
        <dbReference type="EMBL" id="KAL2293736.1"/>
    </source>
</evidence>
<reference evidence="3 4" key="1">
    <citation type="submission" date="2024-03" db="EMBL/GenBank/DDBJ databases">
        <title>A high-quality draft genome sequence of Diaporthe vaccinii, a causative agent of upright dieback and viscid rot disease in cranberry plants.</title>
        <authorList>
            <person name="Sarrasin M."/>
            <person name="Lang B.F."/>
            <person name="Burger G."/>
        </authorList>
    </citation>
    <scope>NUCLEOTIDE SEQUENCE [LARGE SCALE GENOMIC DNA]</scope>
    <source>
        <strain evidence="3 4">IS7</strain>
    </source>
</reference>
<proteinExistence type="inferred from homology"/>
<feature type="domain" description="Peptidase A1" evidence="2">
    <location>
        <begin position="1"/>
        <end position="285"/>
    </location>
</feature>
<dbReference type="CDD" id="cd05471">
    <property type="entry name" value="pepsin_like"/>
    <property type="match status" value="1"/>
</dbReference>
<dbReference type="SUPFAM" id="SSF50630">
    <property type="entry name" value="Acid proteases"/>
    <property type="match status" value="1"/>
</dbReference>
<evidence type="ECO:0000313" key="4">
    <source>
        <dbReference type="Proteomes" id="UP001600888"/>
    </source>
</evidence>
<dbReference type="PROSITE" id="PS51767">
    <property type="entry name" value="PEPTIDASE_A1"/>
    <property type="match status" value="1"/>
</dbReference>
<accession>A0ABR4FGA6</accession>
<sequence length="290" mass="31325">MHFSTEYWGNQTINGTLGLMDVTVGGLRVTSQTVGLAANTTRWYGRGPSSGVLGLAYPGLTKAFIDSDSGADPVLYPPVISNMNMVGDGVMEGGFSLALNRPGSGEDGGVIVFGGVPYDVPGVDWNSTAQTDIIVAVVDNEPASRPDYSFYTIISDVWLFEDTVLEDRKIAYNIDSGTPFICVPTDTANYIADSYIPPAKYNAAYGVYFVNCDAIAPDVAVVINDIPFWLKPEDLVMGRLTASQNQSCYAAFTDCGWTGPYILGNVFLQNVLAIFDVQGKVMKFASRKFY</sequence>
<dbReference type="PANTHER" id="PTHR47966">
    <property type="entry name" value="BETA-SITE APP-CLEAVING ENZYME, ISOFORM A-RELATED"/>
    <property type="match status" value="1"/>
</dbReference>
<dbReference type="InterPro" id="IPR033121">
    <property type="entry name" value="PEPTIDASE_A1"/>
</dbReference>